<dbReference type="Pfam" id="PF24604">
    <property type="entry name" value="B-barrel_PelB_C"/>
    <property type="match status" value="1"/>
</dbReference>
<reference evidence="3 4" key="1">
    <citation type="journal article" date="2015" name="BMC Genomics">
        <title>Genome mining reveals unlocked bioactive potential of marine Gram-negative bacteria.</title>
        <authorList>
            <person name="Machado H."/>
            <person name="Sonnenschein E.C."/>
            <person name="Melchiorsen J."/>
            <person name="Gram L."/>
        </authorList>
    </citation>
    <scope>NUCLEOTIDE SEQUENCE [LARGE SCALE GENOMIC DNA]</scope>
    <source>
        <strain evidence="3 4">S3137</strain>
    </source>
</reference>
<dbReference type="Gene3D" id="1.25.40.10">
    <property type="entry name" value="Tetratricopeptide repeat domain"/>
    <property type="match status" value="1"/>
</dbReference>
<comment type="caution">
    <text evidence="3">The sequence shown here is derived from an EMBL/GenBank/DDBJ whole genome shotgun (WGS) entry which is preliminary data.</text>
</comment>
<dbReference type="eggNOG" id="COG0457">
    <property type="taxonomic scope" value="Bacteria"/>
</dbReference>
<keyword evidence="1" id="KW-0812">Transmembrane</keyword>
<keyword evidence="4" id="KW-1185">Reference proteome</keyword>
<accession>A0A0F4PGV5</accession>
<dbReference type="RefSeq" id="WP_045980610.1">
    <property type="nucleotide sequence ID" value="NZ_JXXY01000023.1"/>
</dbReference>
<dbReference type="Proteomes" id="UP000033664">
    <property type="component" value="Unassembled WGS sequence"/>
</dbReference>
<dbReference type="InterPro" id="IPR011990">
    <property type="entry name" value="TPR-like_helical_dom_sf"/>
</dbReference>
<evidence type="ECO:0000259" key="2">
    <source>
        <dbReference type="Pfam" id="PF24604"/>
    </source>
</evidence>
<dbReference type="SUPFAM" id="SSF48452">
    <property type="entry name" value="TPR-like"/>
    <property type="match status" value="1"/>
</dbReference>
<keyword evidence="1" id="KW-1133">Transmembrane helix</keyword>
<evidence type="ECO:0000313" key="3">
    <source>
        <dbReference type="EMBL" id="KJY96478.1"/>
    </source>
</evidence>
<dbReference type="EMBL" id="JXXZ01000016">
    <property type="protein sequence ID" value="KJY96478.1"/>
    <property type="molecule type" value="Genomic_DNA"/>
</dbReference>
<evidence type="ECO:0000313" key="4">
    <source>
        <dbReference type="Proteomes" id="UP000033664"/>
    </source>
</evidence>
<keyword evidence="1" id="KW-0472">Membrane</keyword>
<dbReference type="AlphaFoldDB" id="A0A0F4PGV5"/>
<proteinExistence type="predicted"/>
<dbReference type="PATRIC" id="fig|151081.8.peg.3685"/>
<sequence length="1164" mass="132282">MNPPARIHTKGDPRGDKRIVLMSRRALITLATVTLALLWILQPNRALLIDMLEDAQDPTVAIAFLNVLKSNQVPSLKLDLTLAKQHFKLDQYHQSLAQLTPLTKFADSALLAQAQTLYADSLLRLIQRQDPTARRQLIDYLNALVPELNSSQRQHFASYALQIGEPRLAYQLLSQQQGEHQALLSLALQAGLKERAIFHSQALYEQQPSDAHFEQLLGLYSAQQHWQQGEALIRRHQHQCDNTCLQLSINFLRAANKPTLAAQISASKAQQSTDPADWRQASERFAEVGDIEQAAVWLAKVLSVAPTLADKRQLHDYYLWLGDTASALVLAKQIIATQPDKALLWQGVSEALAESDLFALSDFYYQLALKDELDDSTLKQWVDFSDKALGAQTTLTHLQTLHQRFPTREFYWFQLARFYNFVGAPKQATALWATLPLEPTYDYINLNYFAQSFVAIGEVDKALMLLYRYSDEEALDVEQLTNLQELATYIANRPLQQRFQRARVYRGDTSLDPYLLIATHNKLDQQSLDTLWLYYAQTKSIVVLNHLLEYGLSEQNAALIKRASDALTADHSGDKRLSVQLLRVRLAMYKKHHTRAKELLSTLLTQYPHNPNVQQSALWLAIDSQDTPWLRELYWYLAPHNQQTASMYQALAYAAQQLGEYTHADNWYRKLDNAELSTAADKLAWASLLQNQGALAQAQRLRVQVLIQLSAELRALQDGEISYVSLLRTLVSPAYASAQLNWHLHQGNGGADINALFSDPTLGALQKIALLQAHQVIASEQFNDSILLSLALAQHNHSQARTLAYQSTTLTATERATALSQLGDNFAAWQLGQQALNGGVAKQDLAPLQRFLAAQHDRHAHGVRFEHSLLDTWQLSTEQLSYYRPLGDGHMALSYQYDSGDPTSSLIDHYQDQSVNLDWRIRARPRWQDLHFGIAISERDTNTVFGQHASATWQSDRRLSHTLSVRHSMPSQQSENLYMFGNEDRLAYQLSWQPTRYEQVNINISRALFHSDFGEPIGQQWQSSVRLSEQFNFTPSWQVYAQYDHQENTLDERPLQRLTAHLQRPEPVRAVDFLTPKYRRLALGQSLLRGEVSQPGRNTPGMRYWLDTAVGYNFIEQRVDYSANVGLGVQAFGNDEFFIKGVWQSADQNGRESLTLNVGYFIDF</sequence>
<organism evidence="3 4">
    <name type="scientific">Pseudoalteromonas ruthenica</name>
    <dbReference type="NCBI Taxonomy" id="151081"/>
    <lineage>
        <taxon>Bacteria</taxon>
        <taxon>Pseudomonadati</taxon>
        <taxon>Pseudomonadota</taxon>
        <taxon>Gammaproteobacteria</taxon>
        <taxon>Alteromonadales</taxon>
        <taxon>Pseudoalteromonadaceae</taxon>
        <taxon>Pseudoalteromonas</taxon>
    </lineage>
</organism>
<gene>
    <name evidence="3" type="ORF">TW72_16800</name>
</gene>
<name>A0A0F4PGV5_9GAMM</name>
<feature type="transmembrane region" description="Helical" evidence="1">
    <location>
        <begin position="21"/>
        <end position="41"/>
    </location>
</feature>
<protein>
    <recommendedName>
        <fullName evidence="2">PelB C-terminal domain-containing protein</fullName>
    </recommendedName>
</protein>
<feature type="domain" description="PelB C-terminal" evidence="2">
    <location>
        <begin position="874"/>
        <end position="1157"/>
    </location>
</feature>
<evidence type="ECO:0000256" key="1">
    <source>
        <dbReference type="SAM" id="Phobius"/>
    </source>
</evidence>
<dbReference type="GeneID" id="58230156"/>
<dbReference type="InterPro" id="IPR057306">
    <property type="entry name" value="B-barrel_PelB_C"/>
</dbReference>
<dbReference type="OrthoDB" id="8565469at2"/>